<keyword evidence="2" id="KW-1185">Reference proteome</keyword>
<dbReference type="RefSeq" id="WP_148403109.1">
    <property type="nucleotide sequence ID" value="NZ_VSKK01000001.1"/>
</dbReference>
<dbReference type="OrthoDB" id="1420518at2"/>
<dbReference type="EMBL" id="VSKK01000001">
    <property type="protein sequence ID" value="TYB79376.1"/>
    <property type="molecule type" value="Genomic_DNA"/>
</dbReference>
<evidence type="ECO:0000313" key="2">
    <source>
        <dbReference type="Proteomes" id="UP000323720"/>
    </source>
</evidence>
<dbReference type="Proteomes" id="UP000323720">
    <property type="component" value="Unassembled WGS sequence"/>
</dbReference>
<gene>
    <name evidence="1" type="ORF">ES674_06275</name>
</gene>
<organism evidence="1 2">
    <name type="scientific">Bizionia myxarmorum</name>
    <dbReference type="NCBI Taxonomy" id="291186"/>
    <lineage>
        <taxon>Bacteria</taxon>
        <taxon>Pseudomonadati</taxon>
        <taxon>Bacteroidota</taxon>
        <taxon>Flavobacteriia</taxon>
        <taxon>Flavobacteriales</taxon>
        <taxon>Flavobacteriaceae</taxon>
        <taxon>Bizionia</taxon>
    </lineage>
</organism>
<evidence type="ECO:0000313" key="1">
    <source>
        <dbReference type="EMBL" id="TYB79376.1"/>
    </source>
</evidence>
<dbReference type="AlphaFoldDB" id="A0A5D0REJ7"/>
<comment type="caution">
    <text evidence="1">The sequence shown here is derived from an EMBL/GenBank/DDBJ whole genome shotgun (WGS) entry which is preliminary data.</text>
</comment>
<sequence>MKTNYILFTFLASSMFGFSQISENTYYVPQAIELMPNQVLAAQDYFGSSSYITDALNPLNNNSKMGEPVDGSPLGFEGKDNTLIIHAKNDKYYKFQEGNYNGLNDKLVIELENGLFYEFNDSDIDFAMINNTKALKLKDKNNEMKYFFVLDQNEEFTILKRIKAKIIKGSISKMTKEKMENDRYFVYQDFYLLQNDKLEEIKLNNKTFRVLFKDNDKKMKNFIKDNNLSIKNEADFLKMLRYNKTL</sequence>
<name>A0A5D0REJ7_9FLAO</name>
<proteinExistence type="predicted"/>
<reference evidence="1 2" key="1">
    <citation type="submission" date="2019-08" db="EMBL/GenBank/DDBJ databases">
        <title>Genomes of Antarctic Bizionia species.</title>
        <authorList>
            <person name="Bowman J.P."/>
        </authorList>
    </citation>
    <scope>NUCLEOTIDE SEQUENCE [LARGE SCALE GENOMIC DNA]</scope>
    <source>
        <strain evidence="1 2">ADA-4</strain>
    </source>
</reference>
<accession>A0A5D0REJ7</accession>
<protein>
    <submittedName>
        <fullName evidence="1">Uncharacterized protein</fullName>
    </submittedName>
</protein>